<keyword evidence="3" id="KW-1185">Reference proteome</keyword>
<proteinExistence type="predicted"/>
<dbReference type="STRING" id="1611254.A0A2G5UZV6"/>
<evidence type="ECO:0000313" key="3">
    <source>
        <dbReference type="Proteomes" id="UP000230233"/>
    </source>
</evidence>
<feature type="region of interest" description="Disordered" evidence="1">
    <location>
        <begin position="106"/>
        <end position="152"/>
    </location>
</feature>
<organism evidence="2 3">
    <name type="scientific">Caenorhabditis nigoni</name>
    <dbReference type="NCBI Taxonomy" id="1611254"/>
    <lineage>
        <taxon>Eukaryota</taxon>
        <taxon>Metazoa</taxon>
        <taxon>Ecdysozoa</taxon>
        <taxon>Nematoda</taxon>
        <taxon>Chromadorea</taxon>
        <taxon>Rhabditida</taxon>
        <taxon>Rhabditina</taxon>
        <taxon>Rhabditomorpha</taxon>
        <taxon>Rhabditoidea</taxon>
        <taxon>Rhabditidae</taxon>
        <taxon>Peloderinae</taxon>
        <taxon>Caenorhabditis</taxon>
    </lineage>
</organism>
<feature type="compositionally biased region" description="Polar residues" evidence="1">
    <location>
        <begin position="111"/>
        <end position="124"/>
    </location>
</feature>
<feature type="region of interest" description="Disordered" evidence="1">
    <location>
        <begin position="274"/>
        <end position="296"/>
    </location>
</feature>
<dbReference type="AlphaFoldDB" id="A0A2G5UZV6"/>
<reference evidence="3" key="1">
    <citation type="submission" date="2017-10" db="EMBL/GenBank/DDBJ databases">
        <title>Rapid genome shrinkage in a self-fertile nematode reveals novel sperm competition proteins.</title>
        <authorList>
            <person name="Yin D."/>
            <person name="Schwarz E.M."/>
            <person name="Thomas C.G."/>
            <person name="Felde R.L."/>
            <person name="Korf I.F."/>
            <person name="Cutter A.D."/>
            <person name="Schartner C.M."/>
            <person name="Ralston E.J."/>
            <person name="Meyer B.J."/>
            <person name="Haag E.S."/>
        </authorList>
    </citation>
    <scope>NUCLEOTIDE SEQUENCE [LARGE SCALE GENOMIC DNA]</scope>
    <source>
        <strain evidence="3">JU1422</strain>
    </source>
</reference>
<evidence type="ECO:0000256" key="1">
    <source>
        <dbReference type="SAM" id="MobiDB-lite"/>
    </source>
</evidence>
<dbReference type="PANTHER" id="PTHR21720:SF5">
    <property type="entry name" value="DOUBLE-STRAND BREAK FACTOR"/>
    <property type="match status" value="1"/>
</dbReference>
<dbReference type="OrthoDB" id="5830887at2759"/>
<sequence>MSKFQLKVAKYYRLSEKSASETENVSIVVDTSTRRLSVFIRQIEKERVTMTNDSKQFPRMMFRDNYLYILNSDRSNEGFRVTFKKEEREGFLKIAHSMGIFREIPIDRPSEGSSQLSQASTRGSSGIECRGGPSHRPPSFTQQPTPSPHLVPNIRRDTTHVLHRNSNFASFSQPVDSSYNPNPHSMNSFQRNEHEFGKSVARKSGKIEKKEKQKVDKAIQTDDLIDVLMEDEDFTEKAIEMFMNNEQFVEVVKKMRTRLENMDTVERQRLHWKTNPDFNSQGMPPPVIRLPTSEME</sequence>
<dbReference type="PANTHER" id="PTHR21720">
    <property type="entry name" value="DUF5523 DOMAIN-CONTAINING PROTEIN-RELATED-RELATED"/>
    <property type="match status" value="1"/>
</dbReference>
<gene>
    <name evidence="2" type="primary">Cni-dsb-2</name>
    <name evidence="2" type="synonym">Cnig_chr_II.g5036</name>
    <name evidence="2" type="ORF">B9Z55_005036</name>
</gene>
<accession>A0A2G5UZV6</accession>
<name>A0A2G5UZV6_9PELO</name>
<protein>
    <submittedName>
        <fullName evidence="2">Uncharacterized protein</fullName>
    </submittedName>
</protein>
<dbReference type="EMBL" id="PDUG01000002">
    <property type="protein sequence ID" value="PIC44786.1"/>
    <property type="molecule type" value="Genomic_DNA"/>
</dbReference>
<dbReference type="Proteomes" id="UP000230233">
    <property type="component" value="Chromosome II"/>
</dbReference>
<evidence type="ECO:0000313" key="2">
    <source>
        <dbReference type="EMBL" id="PIC44786.1"/>
    </source>
</evidence>
<comment type="caution">
    <text evidence="2">The sequence shown here is derived from an EMBL/GenBank/DDBJ whole genome shotgun (WGS) entry which is preliminary data.</text>
</comment>